<dbReference type="PROSITE" id="PS51257">
    <property type="entry name" value="PROKAR_LIPOPROTEIN"/>
    <property type="match status" value="1"/>
</dbReference>
<accession>A0ABS1YZI5</accession>
<dbReference type="Proteomes" id="UP000603506">
    <property type="component" value="Unassembled WGS sequence"/>
</dbReference>
<protein>
    <submittedName>
        <fullName evidence="1">Uncharacterized protein</fullName>
    </submittedName>
</protein>
<gene>
    <name evidence="1" type="ORF">JNB19_13935</name>
</gene>
<dbReference type="EMBL" id="JAEUAH010000027">
    <property type="protein sequence ID" value="MBM0651832.1"/>
    <property type="molecule type" value="Genomic_DNA"/>
</dbReference>
<proteinExistence type="predicted"/>
<name>A0ABS1YZI5_9FLAO</name>
<reference evidence="1 2" key="1">
    <citation type="submission" date="2021-01" db="EMBL/GenBank/DDBJ databases">
        <title>Evidence that Capnocytophaga endodontalis is a later homotypic synonym for Capnocytophaga genospecies AHN8471, and request for opinion on proposed recognition of strain AHN8471 as type strain of the species.</title>
        <authorList>
            <person name="Nicholson A.C."/>
            <person name="Hopper C.L."/>
            <person name="Gulvik C.A."/>
            <person name="Mcquiston J.R."/>
            <person name="Lau E.F."/>
        </authorList>
    </citation>
    <scope>NUCLEOTIDE SEQUENCE [LARGE SCALE GENOMIC DNA]</scope>
    <source>
        <strain evidence="1 2">AHN9576</strain>
    </source>
</reference>
<comment type="caution">
    <text evidence="1">The sequence shown here is derived from an EMBL/GenBank/DDBJ whole genome shotgun (WGS) entry which is preliminary data.</text>
</comment>
<keyword evidence="2" id="KW-1185">Reference proteome</keyword>
<sequence length="334" mass="39187">MKYFIIFFLVLLSTGCNLFQGKQPAGESVAVEEKQQQEEVFVPVEKEMYVIDKNDIPLYEDIQSIKDSIFNQYAYFFGEKVNIIAESAHFYKTKQDYFIPKQDVGSWEALKGLFTSNFLEETDYSSDKRSIEEFFFIEQISRDEYQKALQNKIDFLTEDTLIVSKNKGVIALKCKNKTVFLKDQDNDTPPYVQYFQYLGQVEMLNQYLVSINEGDNFGYFFIDKTTGTKTYMEYFPYLSPNHEYIISLGRNLQDEGGKSFISLYKVERKVPLTLKKVLDEAPIKRWVAYNFGRGPIFWNENGLLYASINPSKCFYNEENKPNKQRMYIKIGIRN</sequence>
<evidence type="ECO:0000313" key="2">
    <source>
        <dbReference type="Proteomes" id="UP000603506"/>
    </source>
</evidence>
<dbReference type="RefSeq" id="WP_203092746.1">
    <property type="nucleotide sequence ID" value="NZ_JAESPH010000001.1"/>
</dbReference>
<organism evidence="1 2">
    <name type="scientific">Capnocytophaga genosp. AHN8471</name>
    <dbReference type="NCBI Taxonomy" id="327574"/>
    <lineage>
        <taxon>Bacteria</taxon>
        <taxon>Pseudomonadati</taxon>
        <taxon>Bacteroidota</taxon>
        <taxon>Flavobacteriia</taxon>
        <taxon>Flavobacteriales</taxon>
        <taxon>Flavobacteriaceae</taxon>
        <taxon>Capnocytophaga</taxon>
    </lineage>
</organism>
<evidence type="ECO:0000313" key="1">
    <source>
        <dbReference type="EMBL" id="MBM0651832.1"/>
    </source>
</evidence>